<dbReference type="RefSeq" id="WP_230841882.1">
    <property type="nucleotide sequence ID" value="NZ_CP063845.1"/>
</dbReference>
<evidence type="ECO:0000313" key="2">
    <source>
        <dbReference type="EMBL" id="UFP94816.1"/>
    </source>
</evidence>
<sequence>MIKQIAVQLERSQSRPRRERLYNLQIVGCAAGMSVPLLACFTLFWVATTGEMPFFAEGAVPLVLLVAATAMGGWVWAQSIDLM</sequence>
<evidence type="ECO:0000256" key="1">
    <source>
        <dbReference type="SAM" id="Phobius"/>
    </source>
</evidence>
<keyword evidence="1" id="KW-0812">Transmembrane</keyword>
<feature type="transmembrane region" description="Helical" evidence="1">
    <location>
        <begin position="21"/>
        <end position="47"/>
    </location>
</feature>
<gene>
    <name evidence="2" type="ORF">ISF26_00775</name>
</gene>
<proteinExistence type="predicted"/>
<dbReference type="Proteomes" id="UP001054846">
    <property type="component" value="Chromosome"/>
</dbReference>
<accession>A0ABY3PM98</accession>
<evidence type="ECO:0000313" key="3">
    <source>
        <dbReference type="Proteomes" id="UP001054846"/>
    </source>
</evidence>
<dbReference type="EMBL" id="CP063845">
    <property type="protein sequence ID" value="UFP94816.1"/>
    <property type="molecule type" value="Genomic_DNA"/>
</dbReference>
<keyword evidence="1" id="KW-1133">Transmembrane helix</keyword>
<feature type="transmembrane region" description="Helical" evidence="1">
    <location>
        <begin position="59"/>
        <end position="77"/>
    </location>
</feature>
<organism evidence="2 3">
    <name type="scientific">Gloeobacter morelensis MG652769</name>
    <dbReference type="NCBI Taxonomy" id="2781736"/>
    <lineage>
        <taxon>Bacteria</taxon>
        <taxon>Bacillati</taxon>
        <taxon>Cyanobacteriota</taxon>
        <taxon>Cyanophyceae</taxon>
        <taxon>Gloeobacterales</taxon>
        <taxon>Gloeobacteraceae</taxon>
        <taxon>Gloeobacter</taxon>
        <taxon>Gloeobacter morelensis</taxon>
    </lineage>
</organism>
<keyword evidence="3" id="KW-1185">Reference proteome</keyword>
<name>A0ABY3PM98_9CYAN</name>
<reference evidence="2 3" key="1">
    <citation type="journal article" date="2021" name="Genome Biol. Evol.">
        <title>Complete Genome Sequencing of a Novel Gloeobacter Species from a Waterfall Cave in Mexico.</title>
        <authorList>
            <person name="Saw J.H."/>
            <person name="Cardona T."/>
            <person name="Montejano G."/>
        </authorList>
    </citation>
    <scope>NUCLEOTIDE SEQUENCE [LARGE SCALE GENOMIC DNA]</scope>
    <source>
        <strain evidence="2">MG652769</strain>
    </source>
</reference>
<keyword evidence="1" id="KW-0472">Membrane</keyword>
<protein>
    <submittedName>
        <fullName evidence="2">Uncharacterized protein</fullName>
    </submittedName>
</protein>